<dbReference type="SMART" id="SM00645">
    <property type="entry name" value="Pept_C1"/>
    <property type="match status" value="1"/>
</dbReference>
<dbReference type="InterPro" id="IPR013128">
    <property type="entry name" value="Peptidase_C1A"/>
</dbReference>
<comment type="similarity">
    <text evidence="1">Belongs to the peptidase C1 family.</text>
</comment>
<dbReference type="Proteomes" id="UP000189683">
    <property type="component" value="Chromosome"/>
</dbReference>
<proteinExistence type="inferred from homology"/>
<gene>
    <name evidence="3" type="ORF">B0W47_05855</name>
</gene>
<name>A0A9N7CGM9_9PROT</name>
<evidence type="ECO:0000313" key="3">
    <source>
        <dbReference type="EMBL" id="AQU87080.1"/>
    </source>
</evidence>
<sequence>MLPAYFPLRIAGAISRVNKLLKELIQAMNLAEVKRAIVARKLKWVAGETPVAAAALTSGQFGLRRTSLNAPALQVATMMPEAFRGTRPAKIDWRTEGRVSPIRSQDTCGSCVAFATCAAMESALAIQENEPASVDLSEADLFYCGCGDCCDTGWDFIPALGRASQGVGLEADFPYVVGSTCKSIPPAVKVSSWKTAHSADDRRWALVRGPVVAGMRVFDDFRYYKSGVYEHATGDEIGLHAVCVVGYDDDASCWIVKNSWSSSWGEDGFCRIAYGQCGLDQEFPFIAIEVERL</sequence>
<dbReference type="KEGG" id="kna:B0W47_05855"/>
<dbReference type="InterPro" id="IPR038765">
    <property type="entry name" value="Papain-like_cys_pep_sf"/>
</dbReference>
<feature type="domain" description="Peptidase C1A papain C-terminal" evidence="2">
    <location>
        <begin position="87"/>
        <end position="288"/>
    </location>
</feature>
<dbReference type="InterPro" id="IPR039417">
    <property type="entry name" value="Peptidase_C1A_papain-like"/>
</dbReference>
<dbReference type="EMBL" id="CP019875">
    <property type="protein sequence ID" value="AQU87080.1"/>
    <property type="molecule type" value="Genomic_DNA"/>
</dbReference>
<dbReference type="SUPFAM" id="SSF54001">
    <property type="entry name" value="Cysteine proteinases"/>
    <property type="match status" value="1"/>
</dbReference>
<dbReference type="Gene3D" id="3.90.70.10">
    <property type="entry name" value="Cysteine proteinases"/>
    <property type="match status" value="1"/>
</dbReference>
<dbReference type="AlphaFoldDB" id="A0A9N7CGM9"/>
<dbReference type="PRINTS" id="PR00705">
    <property type="entry name" value="PAPAIN"/>
</dbReference>
<accession>A0A9N7CGM9</accession>
<dbReference type="PANTHER" id="PTHR12411">
    <property type="entry name" value="CYSTEINE PROTEASE FAMILY C1-RELATED"/>
    <property type="match status" value="1"/>
</dbReference>
<dbReference type="GO" id="GO:0006508">
    <property type="term" value="P:proteolysis"/>
    <property type="evidence" value="ECO:0007669"/>
    <property type="project" value="InterPro"/>
</dbReference>
<dbReference type="CDD" id="cd02248">
    <property type="entry name" value="Peptidase_C1A"/>
    <property type="match status" value="1"/>
</dbReference>
<dbReference type="PROSITE" id="PS00639">
    <property type="entry name" value="THIOL_PROTEASE_HIS"/>
    <property type="match status" value="1"/>
</dbReference>
<dbReference type="GO" id="GO:0008234">
    <property type="term" value="F:cysteine-type peptidase activity"/>
    <property type="evidence" value="ECO:0007669"/>
    <property type="project" value="InterPro"/>
</dbReference>
<protein>
    <recommendedName>
        <fullName evidence="2">Peptidase C1A papain C-terminal domain-containing protein</fullName>
    </recommendedName>
</protein>
<evidence type="ECO:0000259" key="2">
    <source>
        <dbReference type="SMART" id="SM00645"/>
    </source>
</evidence>
<dbReference type="InterPro" id="IPR000668">
    <property type="entry name" value="Peptidase_C1A_C"/>
</dbReference>
<evidence type="ECO:0000256" key="1">
    <source>
        <dbReference type="ARBA" id="ARBA00008455"/>
    </source>
</evidence>
<dbReference type="Pfam" id="PF00112">
    <property type="entry name" value="Peptidase_C1"/>
    <property type="match status" value="1"/>
</dbReference>
<organism evidence="3 4">
    <name type="scientific">Komagataeibacter nataicola</name>
    <dbReference type="NCBI Taxonomy" id="265960"/>
    <lineage>
        <taxon>Bacteria</taxon>
        <taxon>Pseudomonadati</taxon>
        <taxon>Pseudomonadota</taxon>
        <taxon>Alphaproteobacteria</taxon>
        <taxon>Acetobacterales</taxon>
        <taxon>Acetobacteraceae</taxon>
        <taxon>Komagataeibacter</taxon>
    </lineage>
</organism>
<evidence type="ECO:0000313" key="4">
    <source>
        <dbReference type="Proteomes" id="UP000189683"/>
    </source>
</evidence>
<dbReference type="InterPro" id="IPR025660">
    <property type="entry name" value="Pept_his_AS"/>
</dbReference>
<reference evidence="4" key="1">
    <citation type="submission" date="2017-02" db="EMBL/GenBank/DDBJ databases">
        <title>zhang.</title>
        <authorList>
            <person name="Zhang H."/>
        </authorList>
    </citation>
    <scope>NUCLEOTIDE SEQUENCE [LARGE SCALE GENOMIC DNA]</scope>
    <source>
        <strain evidence="4">RZS01</strain>
    </source>
</reference>